<sequence>MYFYRAYFGAIKNPLQFYTAKDLGTRDSNYHQLSGGNLAEIQGARSDPNAVGIVIDEQRRSSAKLPRPQGSQKMDDFFLSDPQGSYGYDFVAERNKSSHFLASQLDDNSNPASLRKTHY</sequence>
<name>A0A1G2I476_9BACT</name>
<gene>
    <name evidence="2" type="ORF">A3D44_00845</name>
</gene>
<evidence type="ECO:0000256" key="1">
    <source>
        <dbReference type="SAM" id="MobiDB-lite"/>
    </source>
</evidence>
<reference evidence="2 3" key="1">
    <citation type="journal article" date="2016" name="Nat. Commun.">
        <title>Thousands of microbial genomes shed light on interconnected biogeochemical processes in an aquifer system.</title>
        <authorList>
            <person name="Anantharaman K."/>
            <person name="Brown C.T."/>
            <person name="Hug L.A."/>
            <person name="Sharon I."/>
            <person name="Castelle C.J."/>
            <person name="Probst A.J."/>
            <person name="Thomas B.C."/>
            <person name="Singh A."/>
            <person name="Wilkins M.J."/>
            <person name="Karaoz U."/>
            <person name="Brodie E.L."/>
            <person name="Williams K.H."/>
            <person name="Hubbard S.S."/>
            <person name="Banfield J.F."/>
        </authorList>
    </citation>
    <scope>NUCLEOTIDE SEQUENCE [LARGE SCALE GENOMIC DNA]</scope>
</reference>
<protein>
    <submittedName>
        <fullName evidence="2">Uncharacterized protein</fullName>
    </submittedName>
</protein>
<evidence type="ECO:0000313" key="2">
    <source>
        <dbReference type="EMBL" id="OGZ69220.1"/>
    </source>
</evidence>
<evidence type="ECO:0000313" key="3">
    <source>
        <dbReference type="Proteomes" id="UP000178820"/>
    </source>
</evidence>
<accession>A0A1G2I476</accession>
<dbReference type="Proteomes" id="UP000178820">
    <property type="component" value="Unassembled WGS sequence"/>
</dbReference>
<proteinExistence type="predicted"/>
<dbReference type="EMBL" id="MHOT01000013">
    <property type="protein sequence ID" value="OGZ69220.1"/>
    <property type="molecule type" value="Genomic_DNA"/>
</dbReference>
<organism evidence="2 3">
    <name type="scientific">Candidatus Staskawiczbacteria bacterium RIFCSPHIGHO2_02_FULL_42_22</name>
    <dbReference type="NCBI Taxonomy" id="1802207"/>
    <lineage>
        <taxon>Bacteria</taxon>
        <taxon>Candidatus Staskawicziibacteriota</taxon>
    </lineage>
</organism>
<dbReference type="AlphaFoldDB" id="A0A1G2I476"/>
<feature type="region of interest" description="Disordered" evidence="1">
    <location>
        <begin position="56"/>
        <end position="76"/>
    </location>
</feature>
<comment type="caution">
    <text evidence="2">The sequence shown here is derived from an EMBL/GenBank/DDBJ whole genome shotgun (WGS) entry which is preliminary data.</text>
</comment>